<name>A0A3L7J8K8_9HYPH</name>
<dbReference type="AlphaFoldDB" id="A0A3L7J8K8"/>
<dbReference type="InterPro" id="IPR023393">
    <property type="entry name" value="START-like_dom_sf"/>
</dbReference>
<dbReference type="SUPFAM" id="SSF55961">
    <property type="entry name" value="Bet v1-like"/>
    <property type="match status" value="1"/>
</dbReference>
<keyword evidence="4" id="KW-1185">Reference proteome</keyword>
<dbReference type="InterPro" id="IPR013538">
    <property type="entry name" value="ASHA1/2-like_C"/>
</dbReference>
<organism evidence="3 4">
    <name type="scientific">Notoacmeibacter ruber</name>
    <dbReference type="NCBI Taxonomy" id="2670375"/>
    <lineage>
        <taxon>Bacteria</taxon>
        <taxon>Pseudomonadati</taxon>
        <taxon>Pseudomonadota</taxon>
        <taxon>Alphaproteobacteria</taxon>
        <taxon>Hyphomicrobiales</taxon>
        <taxon>Notoacmeibacteraceae</taxon>
        <taxon>Notoacmeibacter</taxon>
    </lineage>
</organism>
<protein>
    <submittedName>
        <fullName evidence="3">Polyketide cyclase</fullName>
    </submittedName>
</protein>
<proteinExistence type="inferred from homology"/>
<dbReference type="Pfam" id="PF08327">
    <property type="entry name" value="AHSA1"/>
    <property type="match status" value="1"/>
</dbReference>
<evidence type="ECO:0000259" key="2">
    <source>
        <dbReference type="Pfam" id="PF08327"/>
    </source>
</evidence>
<evidence type="ECO:0000256" key="1">
    <source>
        <dbReference type="ARBA" id="ARBA00006817"/>
    </source>
</evidence>
<dbReference type="EMBL" id="RCWN01000001">
    <property type="protein sequence ID" value="RLQ86956.1"/>
    <property type="molecule type" value="Genomic_DNA"/>
</dbReference>
<gene>
    <name evidence="3" type="ORF">D8780_00795</name>
</gene>
<evidence type="ECO:0000313" key="4">
    <source>
        <dbReference type="Proteomes" id="UP000281094"/>
    </source>
</evidence>
<evidence type="ECO:0000313" key="3">
    <source>
        <dbReference type="EMBL" id="RLQ86956.1"/>
    </source>
</evidence>
<comment type="similarity">
    <text evidence="1">Belongs to the AHA1 family.</text>
</comment>
<sequence>MAQSVLFIERTIDTSRDKLWRCWTDAALLKQWFCPKPWTVPDAELDIRPGGVFRTVMQGPNGERHDNPGQVLALRPLEQLITSDAFTGDWQPGEKPFLISVVTMLDAGNGMTHYRWEARHWSEEDQKSHEEMGFEAGWNASTDQLEALAKRL</sequence>
<dbReference type="Gene3D" id="3.30.530.20">
    <property type="match status" value="1"/>
</dbReference>
<dbReference type="CDD" id="cd08896">
    <property type="entry name" value="SRPBCC_CalC_Aha1-like_3"/>
    <property type="match status" value="1"/>
</dbReference>
<reference evidence="3 4" key="1">
    <citation type="submission" date="2018-10" db="EMBL/GenBank/DDBJ databases">
        <title>Notoacmeibacter sp. M2BS9Y-3-1, whole genome shotgun sequence.</title>
        <authorList>
            <person name="Tuo L."/>
        </authorList>
    </citation>
    <scope>NUCLEOTIDE SEQUENCE [LARGE SCALE GENOMIC DNA]</scope>
    <source>
        <strain evidence="3 4">M2BS9Y-3-1</strain>
    </source>
</reference>
<accession>A0A3L7J8K8</accession>
<feature type="domain" description="Activator of Hsp90 ATPase homologue 1/2-like C-terminal" evidence="2">
    <location>
        <begin position="13"/>
        <end position="149"/>
    </location>
</feature>
<comment type="caution">
    <text evidence="3">The sequence shown here is derived from an EMBL/GenBank/DDBJ whole genome shotgun (WGS) entry which is preliminary data.</text>
</comment>
<dbReference type="Proteomes" id="UP000281094">
    <property type="component" value="Unassembled WGS sequence"/>
</dbReference>
<dbReference type="RefSeq" id="WP_121643926.1">
    <property type="nucleotide sequence ID" value="NZ_RCWN01000001.1"/>
</dbReference>